<organism evidence="6 7">
    <name type="scientific">Biomphalaria glabrata</name>
    <name type="common">Bloodfluke planorb</name>
    <name type="synonym">Freshwater snail</name>
    <dbReference type="NCBI Taxonomy" id="6526"/>
    <lineage>
        <taxon>Eukaryota</taxon>
        <taxon>Metazoa</taxon>
        <taxon>Spiralia</taxon>
        <taxon>Lophotrochozoa</taxon>
        <taxon>Mollusca</taxon>
        <taxon>Gastropoda</taxon>
        <taxon>Heterobranchia</taxon>
        <taxon>Euthyneura</taxon>
        <taxon>Panpulmonata</taxon>
        <taxon>Hygrophila</taxon>
        <taxon>Lymnaeoidea</taxon>
        <taxon>Planorbidae</taxon>
        <taxon>Biomphalaria</taxon>
    </lineage>
</organism>
<feature type="transmembrane region" description="Helical" evidence="2">
    <location>
        <begin position="106"/>
        <end position="127"/>
    </location>
</feature>
<sequence length="841" mass="94360">MMPANSMERCSDWELKSTPASLASSPTPTASLQSAAVDFSSSCTSLSVVSTPLLDSDSMPSRGYIAGKPVSRWEADSDNIDIEYKNLDKPVQQPKLSQCLAGRKGLVIKILLLLFMLFLGLILGYVIQRNIHGTSNLAASPSPHIKYLAVQQDYNPIIRDELQARVTHMSNFEDSLQLLTKDVRLSGVGGTNRILIYVRDWWKNFNFDSLSIKNYSVQLVYPDYVAQDENHVAVKTSNNTLIFETWTNESNIHPDITPFSAFSASGDVQGDIVYCNFGRRSDYKWLSDQGITTEGAIHLIRYGKVHPSNKIRLAEEYGAKGVILYPDPKDYCNGQTNVSGSWWLQGDQVPSEHVRYWLTGDPSTPDYPALNGVPRVVPSGASKPNIPVYPISYNDAETLLRYLSGMDTLPDWQGSLNVSYKTGPGFTSSWKDYKVELNISNSFSFRDIHNVIAVLRGKYEKDHYVIVGAHIDAWGYGAVDAGTSFAVIMDLARTFSTQVGKGWKPRRTIIFALWDASKYGHIGAYEWVQEYEKQLSAGGVAYINIDSAIRGNYSFYAESNPLLYDVIYKAAMSINSTEPGHTNQSVYEVWKQRTARSSFSTTEPWINYLSGDQDHSPFMYRLGMSSVLAAFTYNMQAYPNLPTYPAHNTLQDTMNYVLDIDPNYSLHSSLVQILSDIVLQLADSAIIPINVTHYCHMMKQGLDSAKPVLEKYLSGNETDLLQSTISEFTQAALEFQSQIDSRNMSDLTEFDVLQINNKLIRISRAFIYEGGLLHQGQYRNVLIAPHPENLNEEVIFPGLSETEVVERTLLQRELVIVVIAIKRARDILMDDFGPDILDRDL</sequence>
<proteinExistence type="inferred from homology"/>
<feature type="domain" description="PA" evidence="3">
    <location>
        <begin position="268"/>
        <end position="334"/>
    </location>
</feature>
<dbReference type="SUPFAM" id="SSF53187">
    <property type="entry name" value="Zn-dependent exopeptidases"/>
    <property type="match status" value="1"/>
</dbReference>
<evidence type="ECO:0000256" key="2">
    <source>
        <dbReference type="SAM" id="Phobius"/>
    </source>
</evidence>
<name>A0A9W2YQC2_BIOGL</name>
<gene>
    <name evidence="7" type="primary">LOC106063594</name>
</gene>
<dbReference type="OrthoDB" id="5841748at2759"/>
<evidence type="ECO:0000313" key="6">
    <source>
        <dbReference type="Proteomes" id="UP001165740"/>
    </source>
</evidence>
<dbReference type="FunFam" id="3.40.630.10:FF:000101">
    <property type="entry name" value="N-acetylated alpha-linked acidic dipeptidase like 1"/>
    <property type="match status" value="1"/>
</dbReference>
<dbReference type="InterPro" id="IPR039373">
    <property type="entry name" value="Peptidase_M28B"/>
</dbReference>
<evidence type="ECO:0000313" key="7">
    <source>
        <dbReference type="RefSeq" id="XP_055864942.1"/>
    </source>
</evidence>
<dbReference type="Pfam" id="PF02225">
    <property type="entry name" value="PA"/>
    <property type="match status" value="1"/>
</dbReference>
<comment type="similarity">
    <text evidence="1">Belongs to the peptidase M28 family. M28B subfamily.</text>
</comment>
<dbReference type="SUPFAM" id="SSF47672">
    <property type="entry name" value="Transferrin receptor-like dimerisation domain"/>
    <property type="match status" value="1"/>
</dbReference>
<dbReference type="AlphaFoldDB" id="A0A9W2YQC2"/>
<feature type="domain" description="Transferrin receptor-like dimerisation" evidence="4">
    <location>
        <begin position="720"/>
        <end position="828"/>
    </location>
</feature>
<dbReference type="Proteomes" id="UP001165740">
    <property type="component" value="Chromosome 13"/>
</dbReference>
<dbReference type="InterPro" id="IPR007484">
    <property type="entry name" value="Peptidase_M28"/>
</dbReference>
<keyword evidence="2" id="KW-1133">Transmembrane helix</keyword>
<evidence type="ECO:0000259" key="4">
    <source>
        <dbReference type="Pfam" id="PF04253"/>
    </source>
</evidence>
<dbReference type="PANTHER" id="PTHR10404:SF46">
    <property type="entry name" value="VACUOLAR PROTEIN SORTING-ASSOCIATED PROTEIN 70"/>
    <property type="match status" value="1"/>
</dbReference>
<evidence type="ECO:0000259" key="5">
    <source>
        <dbReference type="Pfam" id="PF04389"/>
    </source>
</evidence>
<dbReference type="Pfam" id="PF04389">
    <property type="entry name" value="Peptidase_M28"/>
    <property type="match status" value="1"/>
</dbReference>
<accession>A0A9W2YQC2</accession>
<dbReference type="InterPro" id="IPR003137">
    <property type="entry name" value="PA_domain"/>
</dbReference>
<keyword evidence="6" id="KW-1185">Reference proteome</keyword>
<keyword evidence="2" id="KW-0812">Transmembrane</keyword>
<dbReference type="InterPro" id="IPR007365">
    <property type="entry name" value="TFR-like_dimer_dom"/>
</dbReference>
<evidence type="ECO:0000259" key="3">
    <source>
        <dbReference type="Pfam" id="PF02225"/>
    </source>
</evidence>
<dbReference type="CDD" id="cd02121">
    <property type="entry name" value="PA_GCPII_like"/>
    <property type="match status" value="1"/>
</dbReference>
<dbReference type="InterPro" id="IPR036757">
    <property type="entry name" value="TFR-like_dimer_dom_sf"/>
</dbReference>
<dbReference type="PANTHER" id="PTHR10404">
    <property type="entry name" value="N-ACETYLATED-ALPHA-LINKED ACIDIC DIPEPTIDASE"/>
    <property type="match status" value="1"/>
</dbReference>
<dbReference type="SUPFAM" id="SSF52025">
    <property type="entry name" value="PA domain"/>
    <property type="match status" value="1"/>
</dbReference>
<dbReference type="Pfam" id="PF04253">
    <property type="entry name" value="TFR_dimer"/>
    <property type="match status" value="1"/>
</dbReference>
<evidence type="ECO:0000256" key="1">
    <source>
        <dbReference type="ARBA" id="ARBA00005634"/>
    </source>
</evidence>
<dbReference type="Gene3D" id="3.50.30.30">
    <property type="match status" value="1"/>
</dbReference>
<dbReference type="GO" id="GO:0004180">
    <property type="term" value="F:carboxypeptidase activity"/>
    <property type="evidence" value="ECO:0007669"/>
    <property type="project" value="TreeGrafter"/>
</dbReference>
<reference evidence="7" key="1">
    <citation type="submission" date="2025-08" db="UniProtKB">
        <authorList>
            <consortium name="RefSeq"/>
        </authorList>
    </citation>
    <scope>IDENTIFICATION</scope>
</reference>
<dbReference type="OMA" id="YIFANYG"/>
<dbReference type="InterPro" id="IPR046450">
    <property type="entry name" value="PA_dom_sf"/>
</dbReference>
<protein>
    <submittedName>
        <fullName evidence="7">N-acetylated-alpha-linked acidic dipeptidase 2-like isoform X1</fullName>
    </submittedName>
</protein>
<keyword evidence="2" id="KW-0472">Membrane</keyword>
<dbReference type="RefSeq" id="XP_055864942.1">
    <property type="nucleotide sequence ID" value="XM_056008967.1"/>
</dbReference>
<dbReference type="Gene3D" id="1.20.930.40">
    <property type="entry name" value="Transferrin receptor-like, dimerisation domain"/>
    <property type="match status" value="1"/>
</dbReference>
<feature type="domain" description="Peptidase M28" evidence="5">
    <location>
        <begin position="450"/>
        <end position="638"/>
    </location>
</feature>
<dbReference type="Gene3D" id="3.40.630.10">
    <property type="entry name" value="Zn peptidases"/>
    <property type="match status" value="1"/>
</dbReference>
<dbReference type="GeneID" id="106063594"/>